<feature type="domain" description="TACO1/YebC-like N-terminal" evidence="4">
    <location>
        <begin position="50"/>
        <end position="120"/>
    </location>
</feature>
<dbReference type="OrthoDB" id="2017544at2759"/>
<protein>
    <recommendedName>
        <fullName evidence="7">Transcriptional regulatory protein</fullName>
    </recommendedName>
</protein>
<dbReference type="GO" id="GO:0005739">
    <property type="term" value="C:mitochondrion"/>
    <property type="evidence" value="ECO:0007669"/>
    <property type="project" value="UniProtKB-SubCell"/>
</dbReference>
<accession>A0A168RE22</accession>
<dbReference type="Pfam" id="PF01709">
    <property type="entry name" value="Transcrip_reg"/>
    <property type="match status" value="1"/>
</dbReference>
<keyword evidence="6" id="KW-1185">Reference proteome</keyword>
<gene>
    <name evidence="5" type="primary">ABSGL_12449.1 scaffold 12859</name>
</gene>
<dbReference type="Gene3D" id="1.10.10.200">
    <property type="match status" value="1"/>
</dbReference>
<dbReference type="Proteomes" id="UP000078561">
    <property type="component" value="Unassembled WGS sequence"/>
</dbReference>
<dbReference type="InterPro" id="IPR026564">
    <property type="entry name" value="Transcrip_reg_TACO1-like_dom3"/>
</dbReference>
<dbReference type="InterPro" id="IPR017856">
    <property type="entry name" value="Integrase-like_N"/>
</dbReference>
<dbReference type="FunFam" id="1.10.10.200:FF:000002">
    <property type="entry name" value="Probable transcriptional regulatory protein CLM62_37755"/>
    <property type="match status" value="1"/>
</dbReference>
<sequence length="320" mass="35599">MLRQIASFRSTAQLTKYTRQVSPLSPITPIQASIASTWCLFQQQRFAGHNKWSKVKHTKGAKDAKKSKLFSKIGLEITRAVKAGGLDPNINTRLSTILNRAKANNMSKDSIENAMKKASDKNKDSLEDVLYECYGPGGIAMIIEAVTDKKSRTVKEVKEVLNRLGGSVSSVGWLFEKKGKIVFAPGESGHSLEQMMDAAIDAGAEDIEEDEDLVEITCDFTELNNISKILSTQRYEVQEMEAVYIPQTSMEITDPEMVETVAKCLDVMENLDDVVKIHCNAVLPEDEAEDEETHVPECAVHFISSVDCLRNSENWIPPKK</sequence>
<dbReference type="Pfam" id="PF20772">
    <property type="entry name" value="TACO1_YebC_N"/>
    <property type="match status" value="1"/>
</dbReference>
<dbReference type="NCBIfam" id="TIGR01033">
    <property type="entry name" value="YebC/PmpR family DNA-binding transcriptional regulator"/>
    <property type="match status" value="1"/>
</dbReference>
<dbReference type="OMA" id="FGPGGCM"/>
<feature type="domain" description="TACO1/YebC-like second and third" evidence="3">
    <location>
        <begin position="127"/>
        <end position="281"/>
    </location>
</feature>
<comment type="subcellular location">
    <subcellularLocation>
        <location evidence="1">Mitochondrion</location>
    </subcellularLocation>
</comment>
<dbReference type="AlphaFoldDB" id="A0A168RE22"/>
<proteinExistence type="inferred from homology"/>
<dbReference type="InterPro" id="IPR049083">
    <property type="entry name" value="TACO1_YebC_N"/>
</dbReference>
<evidence type="ECO:0008006" key="7">
    <source>
        <dbReference type="Google" id="ProtNLM"/>
    </source>
</evidence>
<dbReference type="STRING" id="4829.A0A168RE22"/>
<dbReference type="NCBIfam" id="NF001030">
    <property type="entry name" value="PRK00110.1"/>
    <property type="match status" value="1"/>
</dbReference>
<comment type="similarity">
    <text evidence="2">Belongs to the TACO1 family.</text>
</comment>
<dbReference type="SUPFAM" id="SSF75625">
    <property type="entry name" value="YebC-like"/>
    <property type="match status" value="1"/>
</dbReference>
<evidence type="ECO:0000259" key="3">
    <source>
        <dbReference type="Pfam" id="PF01709"/>
    </source>
</evidence>
<evidence type="ECO:0000256" key="2">
    <source>
        <dbReference type="ARBA" id="ARBA00008724"/>
    </source>
</evidence>
<evidence type="ECO:0000259" key="4">
    <source>
        <dbReference type="Pfam" id="PF20772"/>
    </source>
</evidence>
<dbReference type="Gene3D" id="3.30.70.980">
    <property type="match status" value="2"/>
</dbReference>
<dbReference type="InterPro" id="IPR002876">
    <property type="entry name" value="Transcrip_reg_TACO1-like"/>
</dbReference>
<evidence type="ECO:0000313" key="6">
    <source>
        <dbReference type="Proteomes" id="UP000078561"/>
    </source>
</evidence>
<dbReference type="PANTHER" id="PTHR12532:SF0">
    <property type="entry name" value="TRANSLATIONAL ACTIVATOR OF CYTOCHROME C OXIDASE 1"/>
    <property type="match status" value="1"/>
</dbReference>
<dbReference type="PANTHER" id="PTHR12532">
    <property type="entry name" value="TRANSLATIONAL ACTIVATOR OF CYTOCHROME C OXIDASE 1"/>
    <property type="match status" value="1"/>
</dbReference>
<dbReference type="FunCoup" id="A0A168RE22">
    <property type="interactions" value="346"/>
</dbReference>
<evidence type="ECO:0000256" key="1">
    <source>
        <dbReference type="ARBA" id="ARBA00004173"/>
    </source>
</evidence>
<dbReference type="HAMAP" id="MF_00693">
    <property type="entry name" value="Transcrip_reg_TACO1"/>
    <property type="match status" value="1"/>
</dbReference>
<dbReference type="InterPro" id="IPR029072">
    <property type="entry name" value="YebC-like"/>
</dbReference>
<dbReference type="NCBIfam" id="NF009044">
    <property type="entry name" value="PRK12378.1"/>
    <property type="match status" value="1"/>
</dbReference>
<dbReference type="InterPro" id="IPR048300">
    <property type="entry name" value="TACO1_YebC-like_2nd/3rd_dom"/>
</dbReference>
<evidence type="ECO:0000313" key="5">
    <source>
        <dbReference type="EMBL" id="SAM06602.1"/>
    </source>
</evidence>
<dbReference type="EMBL" id="LT554620">
    <property type="protein sequence ID" value="SAM06602.1"/>
    <property type="molecule type" value="Genomic_DNA"/>
</dbReference>
<name>A0A168RE22_ABSGL</name>
<organism evidence="5">
    <name type="scientific">Absidia glauca</name>
    <name type="common">Pin mould</name>
    <dbReference type="NCBI Taxonomy" id="4829"/>
    <lineage>
        <taxon>Eukaryota</taxon>
        <taxon>Fungi</taxon>
        <taxon>Fungi incertae sedis</taxon>
        <taxon>Mucoromycota</taxon>
        <taxon>Mucoromycotina</taxon>
        <taxon>Mucoromycetes</taxon>
        <taxon>Mucorales</taxon>
        <taxon>Cunninghamellaceae</taxon>
        <taxon>Absidia</taxon>
    </lineage>
</organism>
<dbReference type="InParanoid" id="A0A168RE22"/>
<reference evidence="5" key="1">
    <citation type="submission" date="2016-04" db="EMBL/GenBank/DDBJ databases">
        <authorList>
            <person name="Evans L.H."/>
            <person name="Alamgir A."/>
            <person name="Owens N."/>
            <person name="Weber N.D."/>
            <person name="Virtaneva K."/>
            <person name="Barbian K."/>
            <person name="Babar A."/>
            <person name="Rosenke K."/>
        </authorList>
    </citation>
    <scope>NUCLEOTIDE SEQUENCE [LARGE SCALE GENOMIC DNA]</scope>
    <source>
        <strain evidence="5">CBS 101.48</strain>
    </source>
</reference>